<reference evidence="7" key="2">
    <citation type="submission" date="2023-06" db="EMBL/GenBank/DDBJ databases">
        <authorList>
            <consortium name="Lawrence Berkeley National Laboratory"/>
            <person name="Haridas S."/>
            <person name="Hensen N."/>
            <person name="Bonometti L."/>
            <person name="Westerberg I."/>
            <person name="Brannstrom I.O."/>
            <person name="Guillou S."/>
            <person name="Cros-Aarteil S."/>
            <person name="Calhoun S."/>
            <person name="Kuo A."/>
            <person name="Mondo S."/>
            <person name="Pangilinan J."/>
            <person name="Riley R."/>
            <person name="Labutti K."/>
            <person name="Andreopoulos B."/>
            <person name="Lipzen A."/>
            <person name="Chen C."/>
            <person name="Yanf M."/>
            <person name="Daum C."/>
            <person name="Ng V."/>
            <person name="Clum A."/>
            <person name="Steindorff A."/>
            <person name="Ohm R."/>
            <person name="Martin F."/>
            <person name="Silar P."/>
            <person name="Natvig D."/>
            <person name="Lalanne C."/>
            <person name="Gautier V."/>
            <person name="Ament-Velasquez S.L."/>
            <person name="Kruys A."/>
            <person name="Hutchinson M.I."/>
            <person name="Powell A.J."/>
            <person name="Barry K."/>
            <person name="Miller A.N."/>
            <person name="Grigoriev I.V."/>
            <person name="Debuchy R."/>
            <person name="Gladieux P."/>
            <person name="Thoren M.H."/>
            <person name="Johannesson H."/>
        </authorList>
    </citation>
    <scope>NUCLEOTIDE SEQUENCE</scope>
    <source>
        <strain evidence="7">CBS 118394</strain>
    </source>
</reference>
<evidence type="ECO:0000256" key="4">
    <source>
        <dbReference type="ARBA" id="ARBA00023136"/>
    </source>
</evidence>
<evidence type="ECO:0000256" key="1">
    <source>
        <dbReference type="ARBA" id="ARBA00004141"/>
    </source>
</evidence>
<keyword evidence="8" id="KW-1185">Reference proteome</keyword>
<name>A0AAE0IBS4_9PEZI</name>
<evidence type="ECO:0000256" key="5">
    <source>
        <dbReference type="SAM" id="MobiDB-lite"/>
    </source>
</evidence>
<evidence type="ECO:0000256" key="6">
    <source>
        <dbReference type="SAM" id="Phobius"/>
    </source>
</evidence>
<dbReference type="InterPro" id="IPR036259">
    <property type="entry name" value="MFS_trans_sf"/>
</dbReference>
<comment type="subcellular location">
    <subcellularLocation>
        <location evidence="1">Membrane</location>
        <topology evidence="1">Multi-pass membrane protein</topology>
    </subcellularLocation>
</comment>
<feature type="region of interest" description="Disordered" evidence="5">
    <location>
        <begin position="35"/>
        <end position="54"/>
    </location>
</feature>
<feature type="region of interest" description="Disordered" evidence="5">
    <location>
        <begin position="130"/>
        <end position="172"/>
    </location>
</feature>
<comment type="caution">
    <text evidence="7">The sequence shown here is derived from an EMBL/GenBank/DDBJ whole genome shotgun (WGS) entry which is preliminary data.</text>
</comment>
<sequence length="546" mass="59651">MENRRPLSVWADAEPIEALQRAAYAMVMATESFRRQFQTPGPTRRPGVSSPRLESVAAPLLSARDAPGEVNGSNLSLNLPNTPETQRYLSHTANTSTSDLVGARPSHFLASTCLGSSATLVSPPDVTAGLHMQWPPQSFEGSPPPRHHAGEPGKPRSTHRHSSYEPGGRRCGFRRKMTLGQAVEDGNIPLMIHDLSLKQETSRSRSTRPDGFSAVGEILFVLVLYLAQMLMLGGLAQALVPAQIISQSFLDSNAGTTAWYWAAYGLTSATFVLPSGRLGDLFGHKKIFLIGCVWFAVWSLAAGFAPDVQQGVQNGNVYFCFCRAMQTIWKETESLWRQLDGYGMALCVSGLVLVNFAVNQAPIISWSTPYTYFILIIGVMLITAFVRHECLTSTHPLVPILAMKSTTNFLLGCTAAGWGCFGIWIYYTFAFLEGLRRLSPLEACLYFLPALGPGQYSYLTAALSLIRPYVGILILKLRVSQATILLSNNVSKEHKGIAASLVVSTVNYSISLALGISGTIEMRTNEDGNKPLAGFRALKRRKAEWI</sequence>
<organism evidence="7 8">
    <name type="scientific">Apodospora peruviana</name>
    <dbReference type="NCBI Taxonomy" id="516989"/>
    <lineage>
        <taxon>Eukaryota</taxon>
        <taxon>Fungi</taxon>
        <taxon>Dikarya</taxon>
        <taxon>Ascomycota</taxon>
        <taxon>Pezizomycotina</taxon>
        <taxon>Sordariomycetes</taxon>
        <taxon>Sordariomycetidae</taxon>
        <taxon>Sordariales</taxon>
        <taxon>Lasiosphaeriaceae</taxon>
        <taxon>Apodospora</taxon>
    </lineage>
</organism>
<feature type="transmembrane region" description="Helical" evidence="6">
    <location>
        <begin position="370"/>
        <end position="388"/>
    </location>
</feature>
<dbReference type="PANTHER" id="PTHR42718">
    <property type="entry name" value="MAJOR FACILITATOR SUPERFAMILY MULTIDRUG TRANSPORTER MFSC"/>
    <property type="match status" value="1"/>
</dbReference>
<feature type="transmembrane region" description="Helical" evidence="6">
    <location>
        <begin position="258"/>
        <end position="275"/>
    </location>
</feature>
<gene>
    <name evidence="7" type="ORF">B0H66DRAFT_531441</name>
</gene>
<evidence type="ECO:0000256" key="2">
    <source>
        <dbReference type="ARBA" id="ARBA00022692"/>
    </source>
</evidence>
<feature type="transmembrane region" description="Helical" evidence="6">
    <location>
        <begin position="287"/>
        <end position="305"/>
    </location>
</feature>
<evidence type="ECO:0000313" key="7">
    <source>
        <dbReference type="EMBL" id="KAK3322088.1"/>
    </source>
</evidence>
<proteinExistence type="predicted"/>
<accession>A0AAE0IBS4</accession>
<keyword evidence="2 6" id="KW-0812">Transmembrane</keyword>
<dbReference type="GO" id="GO:0016020">
    <property type="term" value="C:membrane"/>
    <property type="evidence" value="ECO:0007669"/>
    <property type="project" value="UniProtKB-SubCell"/>
</dbReference>
<dbReference type="AlphaFoldDB" id="A0AAE0IBS4"/>
<feature type="transmembrane region" description="Helical" evidence="6">
    <location>
        <begin position="341"/>
        <end position="358"/>
    </location>
</feature>
<feature type="transmembrane region" description="Helical" evidence="6">
    <location>
        <begin position="212"/>
        <end position="238"/>
    </location>
</feature>
<dbReference type="Gene3D" id="1.20.1720.10">
    <property type="entry name" value="Multidrug resistance protein D"/>
    <property type="match status" value="1"/>
</dbReference>
<reference evidence="7" key="1">
    <citation type="journal article" date="2023" name="Mol. Phylogenet. Evol.">
        <title>Genome-scale phylogeny and comparative genomics of the fungal order Sordariales.</title>
        <authorList>
            <person name="Hensen N."/>
            <person name="Bonometti L."/>
            <person name="Westerberg I."/>
            <person name="Brannstrom I.O."/>
            <person name="Guillou S."/>
            <person name="Cros-Aarteil S."/>
            <person name="Calhoun S."/>
            <person name="Haridas S."/>
            <person name="Kuo A."/>
            <person name="Mondo S."/>
            <person name="Pangilinan J."/>
            <person name="Riley R."/>
            <person name="LaButti K."/>
            <person name="Andreopoulos B."/>
            <person name="Lipzen A."/>
            <person name="Chen C."/>
            <person name="Yan M."/>
            <person name="Daum C."/>
            <person name="Ng V."/>
            <person name="Clum A."/>
            <person name="Steindorff A."/>
            <person name="Ohm R.A."/>
            <person name="Martin F."/>
            <person name="Silar P."/>
            <person name="Natvig D.O."/>
            <person name="Lalanne C."/>
            <person name="Gautier V."/>
            <person name="Ament-Velasquez S.L."/>
            <person name="Kruys A."/>
            <person name="Hutchinson M.I."/>
            <person name="Powell A.J."/>
            <person name="Barry K."/>
            <person name="Miller A.N."/>
            <person name="Grigoriev I.V."/>
            <person name="Debuchy R."/>
            <person name="Gladieux P."/>
            <person name="Hiltunen Thoren M."/>
            <person name="Johannesson H."/>
        </authorList>
    </citation>
    <scope>NUCLEOTIDE SEQUENCE</scope>
    <source>
        <strain evidence="7">CBS 118394</strain>
    </source>
</reference>
<dbReference type="SUPFAM" id="SSF103473">
    <property type="entry name" value="MFS general substrate transporter"/>
    <property type="match status" value="1"/>
</dbReference>
<keyword evidence="4 6" id="KW-0472">Membrane</keyword>
<evidence type="ECO:0000313" key="8">
    <source>
        <dbReference type="Proteomes" id="UP001283341"/>
    </source>
</evidence>
<feature type="transmembrane region" description="Helical" evidence="6">
    <location>
        <begin position="409"/>
        <end position="429"/>
    </location>
</feature>
<protein>
    <submittedName>
        <fullName evidence="7">Uncharacterized protein</fullName>
    </submittedName>
</protein>
<dbReference type="EMBL" id="JAUEDM010000003">
    <property type="protein sequence ID" value="KAK3322088.1"/>
    <property type="molecule type" value="Genomic_DNA"/>
</dbReference>
<evidence type="ECO:0000256" key="3">
    <source>
        <dbReference type="ARBA" id="ARBA00022989"/>
    </source>
</evidence>
<keyword evidence="3 6" id="KW-1133">Transmembrane helix</keyword>
<dbReference type="PANTHER" id="PTHR42718:SF1">
    <property type="entry name" value="LOW AFFINITY AMMONIUM TRANSPORTER"/>
    <property type="match status" value="1"/>
</dbReference>
<dbReference type="Proteomes" id="UP001283341">
    <property type="component" value="Unassembled WGS sequence"/>
</dbReference>